<gene>
    <name evidence="19" type="ORF">GSTENG00036795001</name>
</gene>
<accession>Q4RCS6</accession>
<keyword evidence="11 18" id="KW-0472">Membrane</keyword>
<evidence type="ECO:0000256" key="4">
    <source>
        <dbReference type="ARBA" id="ARBA00022516"/>
    </source>
</evidence>
<comment type="similarity">
    <text evidence="2">Belongs to the TDE1 family.</text>
</comment>
<dbReference type="GO" id="GO:0008654">
    <property type="term" value="P:phospholipid biosynthetic process"/>
    <property type="evidence" value="ECO:0007669"/>
    <property type="project" value="UniProtKB-KW"/>
</dbReference>
<evidence type="ECO:0000313" key="19">
    <source>
        <dbReference type="EMBL" id="CAG13807.1"/>
    </source>
</evidence>
<comment type="subunit">
    <text evidence="3">Interacts with SPTLC1.</text>
</comment>
<keyword evidence="5" id="KW-0597">Phosphoprotein</keyword>
<evidence type="ECO:0000256" key="5">
    <source>
        <dbReference type="ARBA" id="ARBA00022553"/>
    </source>
</evidence>
<dbReference type="KEGG" id="tng:GSTEN00036795G001"/>
<keyword evidence="6 18" id="KW-0812">Transmembrane</keyword>
<name>Q4RCS6_TETNG</name>
<keyword evidence="14" id="KW-0449">Lipoprotein</keyword>
<evidence type="ECO:0000256" key="10">
    <source>
        <dbReference type="ARBA" id="ARBA00023098"/>
    </source>
</evidence>
<evidence type="ECO:0000256" key="7">
    <source>
        <dbReference type="ARBA" id="ARBA00022707"/>
    </source>
</evidence>
<evidence type="ECO:0000256" key="14">
    <source>
        <dbReference type="ARBA" id="ARBA00023288"/>
    </source>
</evidence>
<feature type="transmembrane region" description="Helical" evidence="18">
    <location>
        <begin position="36"/>
        <end position="56"/>
    </location>
</feature>
<dbReference type="PANTHER" id="PTHR10383">
    <property type="entry name" value="SERINE INCORPORATOR"/>
    <property type="match status" value="1"/>
</dbReference>
<proteinExistence type="inferred from homology"/>
<dbReference type="InterPro" id="IPR005016">
    <property type="entry name" value="TDE1/TMS"/>
</dbReference>
<keyword evidence="12" id="KW-0594">Phospholipid biosynthesis</keyword>
<evidence type="ECO:0000256" key="9">
    <source>
        <dbReference type="ARBA" id="ARBA00022989"/>
    </source>
</evidence>
<evidence type="ECO:0000256" key="18">
    <source>
        <dbReference type="SAM" id="Phobius"/>
    </source>
</evidence>
<evidence type="ECO:0000256" key="3">
    <source>
        <dbReference type="ARBA" id="ARBA00011492"/>
    </source>
</evidence>
<evidence type="ECO:0000256" key="16">
    <source>
        <dbReference type="ARBA" id="ARBA00040945"/>
    </source>
</evidence>
<evidence type="ECO:0000256" key="17">
    <source>
        <dbReference type="ARBA" id="ARBA00041691"/>
    </source>
</evidence>
<evidence type="ECO:0000256" key="6">
    <source>
        <dbReference type="ARBA" id="ARBA00022692"/>
    </source>
</evidence>
<evidence type="ECO:0000256" key="11">
    <source>
        <dbReference type="ARBA" id="ARBA00023136"/>
    </source>
</evidence>
<comment type="subcellular location">
    <subcellularLocation>
        <location evidence="1">Endoplasmic reticulum membrane</location>
        <topology evidence="1">Multi-pass membrane protein</topology>
    </subcellularLocation>
</comment>
<evidence type="ECO:0000256" key="1">
    <source>
        <dbReference type="ARBA" id="ARBA00004477"/>
    </source>
</evidence>
<keyword evidence="4" id="KW-0444">Lipid biosynthesis</keyword>
<comment type="caution">
    <text evidence="19">The sequence shown here is derived from an EMBL/GenBank/DDBJ whole genome shotgun (WGS) entry which is preliminary data.</text>
</comment>
<keyword evidence="13" id="KW-1208">Phospholipid metabolism</keyword>
<evidence type="ECO:0000256" key="15">
    <source>
        <dbReference type="ARBA" id="ARBA00037552"/>
    </source>
</evidence>
<evidence type="ECO:0000256" key="8">
    <source>
        <dbReference type="ARBA" id="ARBA00022824"/>
    </source>
</evidence>
<comment type="function">
    <text evidence="15">Enhances the incorporation of serine into phosphatidylserine and sphingolipids.</text>
</comment>
<sequence>ALLSVTAVNYLLSVVALVMFYVYYTHSDGCTENKVFISINMLLCIAASLLSILPQIQ</sequence>
<dbReference type="Pfam" id="PF03348">
    <property type="entry name" value="Serinc"/>
    <property type="match status" value="1"/>
</dbReference>
<dbReference type="PANTHER" id="PTHR10383:SF15">
    <property type="entry name" value="SERINE INCORPORATOR 1"/>
    <property type="match status" value="1"/>
</dbReference>
<feature type="non-terminal residue" evidence="19">
    <location>
        <position position="1"/>
    </location>
</feature>
<keyword evidence="7" id="KW-0519">Myristate</keyword>
<keyword evidence="8" id="KW-0256">Endoplasmic reticulum</keyword>
<dbReference type="EMBL" id="CAAE01018180">
    <property type="protein sequence ID" value="CAG13807.1"/>
    <property type="molecule type" value="Genomic_DNA"/>
</dbReference>
<feature type="non-terminal residue" evidence="19">
    <location>
        <position position="57"/>
    </location>
</feature>
<organism evidence="19">
    <name type="scientific">Tetraodon nigroviridis</name>
    <name type="common">Spotted green pufferfish</name>
    <name type="synonym">Chelonodon nigroviridis</name>
    <dbReference type="NCBI Taxonomy" id="99883"/>
    <lineage>
        <taxon>Eukaryota</taxon>
        <taxon>Metazoa</taxon>
        <taxon>Chordata</taxon>
        <taxon>Craniata</taxon>
        <taxon>Vertebrata</taxon>
        <taxon>Euteleostomi</taxon>
        <taxon>Actinopterygii</taxon>
        <taxon>Neopterygii</taxon>
        <taxon>Teleostei</taxon>
        <taxon>Neoteleostei</taxon>
        <taxon>Acanthomorphata</taxon>
        <taxon>Eupercaria</taxon>
        <taxon>Tetraodontiformes</taxon>
        <taxon>Tetradontoidea</taxon>
        <taxon>Tetraodontidae</taxon>
        <taxon>Tetraodon</taxon>
    </lineage>
</organism>
<evidence type="ECO:0000256" key="12">
    <source>
        <dbReference type="ARBA" id="ARBA00023209"/>
    </source>
</evidence>
<evidence type="ECO:0000256" key="13">
    <source>
        <dbReference type="ARBA" id="ARBA00023264"/>
    </source>
</evidence>
<reference evidence="19" key="2">
    <citation type="submission" date="2004-02" db="EMBL/GenBank/DDBJ databases">
        <authorList>
            <consortium name="Genoscope"/>
            <consortium name="Whitehead Institute Centre for Genome Research"/>
        </authorList>
    </citation>
    <scope>NUCLEOTIDE SEQUENCE</scope>
</reference>
<feature type="transmembrane region" description="Helical" evidence="18">
    <location>
        <begin position="6"/>
        <end position="24"/>
    </location>
</feature>
<protein>
    <recommendedName>
        <fullName evidence="16">Serine incorporator 1</fullName>
    </recommendedName>
    <alternativeName>
        <fullName evidence="17">Tumor differentially expressed protein 2</fullName>
    </alternativeName>
</protein>
<keyword evidence="10" id="KW-0443">Lipid metabolism</keyword>
<reference evidence="19" key="1">
    <citation type="journal article" date="2004" name="Nature">
        <title>Genome duplication in the teleost fish Tetraodon nigroviridis reveals the early vertebrate proto-karyotype.</title>
        <authorList>
            <person name="Jaillon O."/>
            <person name="Aury J.-M."/>
            <person name="Brunet F."/>
            <person name="Petit J.-L."/>
            <person name="Stange-Thomann N."/>
            <person name="Mauceli E."/>
            <person name="Bouneau L."/>
            <person name="Fischer C."/>
            <person name="Ozouf-Costaz C."/>
            <person name="Bernot A."/>
            <person name="Nicaud S."/>
            <person name="Jaffe D."/>
            <person name="Fisher S."/>
            <person name="Lutfalla G."/>
            <person name="Dossat C."/>
            <person name="Segurens B."/>
            <person name="Dasilva C."/>
            <person name="Salanoubat M."/>
            <person name="Levy M."/>
            <person name="Boudet N."/>
            <person name="Castellano S."/>
            <person name="Anthouard V."/>
            <person name="Jubin C."/>
            <person name="Castelli V."/>
            <person name="Katinka M."/>
            <person name="Vacherie B."/>
            <person name="Biemont C."/>
            <person name="Skalli Z."/>
            <person name="Cattolico L."/>
            <person name="Poulain J."/>
            <person name="De Berardinis V."/>
            <person name="Cruaud C."/>
            <person name="Duprat S."/>
            <person name="Brottier P."/>
            <person name="Coutanceau J.-P."/>
            <person name="Gouzy J."/>
            <person name="Parra G."/>
            <person name="Lardier G."/>
            <person name="Chapple C."/>
            <person name="McKernan K.J."/>
            <person name="McEwan P."/>
            <person name="Bosak S."/>
            <person name="Kellis M."/>
            <person name="Volff J.-N."/>
            <person name="Guigo R."/>
            <person name="Zody M.C."/>
            <person name="Mesirov J."/>
            <person name="Lindblad-Toh K."/>
            <person name="Birren B."/>
            <person name="Nusbaum C."/>
            <person name="Kahn D."/>
            <person name="Robinson-Rechavi M."/>
            <person name="Laudet V."/>
            <person name="Schachter V."/>
            <person name="Quetier F."/>
            <person name="Saurin W."/>
            <person name="Scarpelli C."/>
            <person name="Wincker P."/>
            <person name="Lander E.S."/>
            <person name="Weissenbach J."/>
            <person name="Roest Crollius H."/>
        </authorList>
    </citation>
    <scope>NUCLEOTIDE SEQUENCE [LARGE SCALE GENOMIC DNA]</scope>
</reference>
<dbReference type="GO" id="GO:0005789">
    <property type="term" value="C:endoplasmic reticulum membrane"/>
    <property type="evidence" value="ECO:0007669"/>
    <property type="project" value="UniProtKB-SubCell"/>
</dbReference>
<evidence type="ECO:0000256" key="2">
    <source>
        <dbReference type="ARBA" id="ARBA00006665"/>
    </source>
</evidence>
<keyword evidence="9 18" id="KW-1133">Transmembrane helix</keyword>
<dbReference type="AlphaFoldDB" id="Q4RCS6"/>